<dbReference type="RefSeq" id="WP_146481979.1">
    <property type="nucleotide sequence ID" value="NZ_CP042266.1"/>
</dbReference>
<name>A0A5B8JLP4_9ACTN</name>
<dbReference type="EMBL" id="CP042266">
    <property type="protein sequence ID" value="QDY78660.1"/>
    <property type="molecule type" value="Genomic_DNA"/>
</dbReference>
<evidence type="ECO:0000256" key="6">
    <source>
        <dbReference type="SAM" id="MobiDB-lite"/>
    </source>
</evidence>
<keyword evidence="3 7" id="KW-0812">Transmembrane</keyword>
<evidence type="ECO:0000256" key="1">
    <source>
        <dbReference type="ARBA" id="ARBA00004651"/>
    </source>
</evidence>
<sequence>MKKFDKERVLLGLAAPLLAIVVAFLVTALVLAVTGKEPFNAFSIMFDYGSKSDSQVYIVNKATTYYLAGIAVAIGFRMNLFNIGVDGQYRLAAFFAAALGGALTLPGPVQIPLIILCAMLVGAMWAGIAGLLKVTRGVSEVVSTIMLNAIATAIIGYLLQQGRLGHLDQAGTKVSTKPIPESARFFEFPTQPAPVWGFIVVAVIVGVAYWFTLSRTRFGFDLRTVGQSGSAAQASGVNVKKMVLTSMLISGAAAGLVGMPTLLNDSYEYSGDFPVGIGFTGIAIALLGRNHPVGIALGALLWAFLERGSGQLEFEGYDKEIVGVIQGVIVLCVVIAYEVVRRYGLKRQQRQVGAKLAAQARSNGTGNNGNGNTDKQEVSA</sequence>
<dbReference type="Pfam" id="PF02653">
    <property type="entry name" value="BPD_transp_2"/>
    <property type="match status" value="1"/>
</dbReference>
<evidence type="ECO:0000256" key="3">
    <source>
        <dbReference type="ARBA" id="ARBA00022692"/>
    </source>
</evidence>
<dbReference type="CDD" id="cd06580">
    <property type="entry name" value="TM_PBP1_transp_TpRbsC_like"/>
    <property type="match status" value="1"/>
</dbReference>
<dbReference type="PANTHER" id="PTHR47089">
    <property type="entry name" value="ABC TRANSPORTER, PERMEASE PROTEIN"/>
    <property type="match status" value="1"/>
</dbReference>
<keyword evidence="9" id="KW-1185">Reference proteome</keyword>
<keyword evidence="5 7" id="KW-0472">Membrane</keyword>
<dbReference type="OrthoDB" id="45037at2"/>
<evidence type="ECO:0000313" key="8">
    <source>
        <dbReference type="EMBL" id="QDY78660.1"/>
    </source>
</evidence>
<evidence type="ECO:0000256" key="2">
    <source>
        <dbReference type="ARBA" id="ARBA00022475"/>
    </source>
</evidence>
<keyword evidence="2" id="KW-1003">Cell membrane</keyword>
<dbReference type="GO" id="GO:0022857">
    <property type="term" value="F:transmembrane transporter activity"/>
    <property type="evidence" value="ECO:0007669"/>
    <property type="project" value="InterPro"/>
</dbReference>
<proteinExistence type="predicted"/>
<feature type="transmembrane region" description="Helical" evidence="7">
    <location>
        <begin position="141"/>
        <end position="159"/>
    </location>
</feature>
<accession>A0A5B8JLP4</accession>
<feature type="transmembrane region" description="Helical" evidence="7">
    <location>
        <begin position="321"/>
        <end position="340"/>
    </location>
</feature>
<dbReference type="PANTHER" id="PTHR47089:SF1">
    <property type="entry name" value="GUANOSINE ABC TRANSPORTER PERMEASE PROTEIN NUPP"/>
    <property type="match status" value="1"/>
</dbReference>
<feature type="transmembrane region" description="Helical" evidence="7">
    <location>
        <begin position="111"/>
        <end position="132"/>
    </location>
</feature>
<keyword evidence="4 7" id="KW-1133">Transmembrane helix</keyword>
<protein>
    <submittedName>
        <fullName evidence="8">ABC transporter permease</fullName>
    </submittedName>
</protein>
<evidence type="ECO:0000256" key="4">
    <source>
        <dbReference type="ARBA" id="ARBA00022989"/>
    </source>
</evidence>
<reference evidence="8 9" key="1">
    <citation type="submission" date="2019-07" db="EMBL/GenBank/DDBJ databases">
        <authorList>
            <person name="Zhu P."/>
        </authorList>
    </citation>
    <scope>NUCLEOTIDE SEQUENCE [LARGE SCALE GENOMIC DNA]</scope>
    <source>
        <strain evidence="8 9">SSL-25</strain>
    </source>
</reference>
<organism evidence="8 9">
    <name type="scientific">Streptomyces qinzhouensis</name>
    <dbReference type="NCBI Taxonomy" id="2599401"/>
    <lineage>
        <taxon>Bacteria</taxon>
        <taxon>Bacillati</taxon>
        <taxon>Actinomycetota</taxon>
        <taxon>Actinomycetes</taxon>
        <taxon>Kitasatosporales</taxon>
        <taxon>Streptomycetaceae</taxon>
        <taxon>Streptomyces</taxon>
    </lineage>
</organism>
<dbReference type="InterPro" id="IPR001851">
    <property type="entry name" value="ABC_transp_permease"/>
</dbReference>
<dbReference type="AlphaFoldDB" id="A0A5B8JLP4"/>
<evidence type="ECO:0000256" key="5">
    <source>
        <dbReference type="ARBA" id="ARBA00023136"/>
    </source>
</evidence>
<gene>
    <name evidence="8" type="ORF">FQU76_21495</name>
</gene>
<evidence type="ECO:0000313" key="9">
    <source>
        <dbReference type="Proteomes" id="UP000320580"/>
    </source>
</evidence>
<feature type="transmembrane region" description="Helical" evidence="7">
    <location>
        <begin position="88"/>
        <end position="105"/>
    </location>
</feature>
<evidence type="ECO:0000256" key="7">
    <source>
        <dbReference type="SAM" id="Phobius"/>
    </source>
</evidence>
<feature type="transmembrane region" description="Helical" evidence="7">
    <location>
        <begin position="195"/>
        <end position="213"/>
    </location>
</feature>
<dbReference type="GO" id="GO:0005886">
    <property type="term" value="C:plasma membrane"/>
    <property type="evidence" value="ECO:0007669"/>
    <property type="project" value="UniProtKB-SubCell"/>
</dbReference>
<feature type="transmembrane region" description="Helical" evidence="7">
    <location>
        <begin position="56"/>
        <end position="76"/>
    </location>
</feature>
<feature type="region of interest" description="Disordered" evidence="6">
    <location>
        <begin position="357"/>
        <end position="380"/>
    </location>
</feature>
<dbReference type="Proteomes" id="UP000320580">
    <property type="component" value="Chromosome"/>
</dbReference>
<comment type="subcellular location">
    <subcellularLocation>
        <location evidence="1">Cell membrane</location>
        <topology evidence="1">Multi-pass membrane protein</topology>
    </subcellularLocation>
</comment>
<feature type="transmembrane region" description="Helical" evidence="7">
    <location>
        <begin position="243"/>
        <end position="263"/>
    </location>
</feature>
<dbReference type="KEGG" id="sqz:FQU76_21495"/>